<protein>
    <recommendedName>
        <fullName evidence="2">N-acetylmuramoyl-L-alanine amidase</fullName>
        <ecNumber evidence="2">3.5.1.28</ecNumber>
    </recommendedName>
</protein>
<reference evidence="6 7" key="1">
    <citation type="submission" date="2019-09" db="EMBL/GenBank/DDBJ databases">
        <title>Draft genome sequence of various Type strains from the CCUG.</title>
        <authorList>
            <person name="Pineiro-Iglesias B."/>
            <person name="Tunovic T."/>
            <person name="Unosson C."/>
            <person name="Inganas E."/>
            <person name="Ohlen M."/>
            <person name="Cardew S."/>
            <person name="Jensie-Markopoulos S."/>
            <person name="Salva-Serra F."/>
            <person name="Jaen-Luchoro D."/>
            <person name="Karlsson R."/>
            <person name="Svensson-Stadler L."/>
            <person name="Chun J."/>
            <person name="Moore E."/>
        </authorList>
    </citation>
    <scope>NUCLEOTIDE SEQUENCE [LARGE SCALE GENOMIC DNA]</scope>
    <source>
        <strain evidence="6 7">CCUG 53682T</strain>
    </source>
</reference>
<evidence type="ECO:0000256" key="4">
    <source>
        <dbReference type="ARBA" id="ARBA00023316"/>
    </source>
</evidence>
<comment type="caution">
    <text evidence="6">The sequence shown here is derived from an EMBL/GenBank/DDBJ whole genome shotgun (WGS) entry which is preliminary data.</text>
</comment>
<dbReference type="InterPro" id="IPR051206">
    <property type="entry name" value="NAMLAA_amidase_2"/>
</dbReference>
<dbReference type="RefSeq" id="WP_067360413.1">
    <property type="nucleotide sequence ID" value="NZ_BAAAFS010000001.1"/>
</dbReference>
<comment type="catalytic activity">
    <reaction evidence="1">
        <text>Hydrolyzes the link between N-acetylmuramoyl residues and L-amino acid residues in certain cell-wall glycopeptides.</text>
        <dbReference type="EC" id="3.5.1.28"/>
    </reaction>
</comment>
<organism evidence="6 7">
    <name type="scientific">Morganella psychrotolerans</name>
    <dbReference type="NCBI Taxonomy" id="368603"/>
    <lineage>
        <taxon>Bacteria</taxon>
        <taxon>Pseudomonadati</taxon>
        <taxon>Pseudomonadota</taxon>
        <taxon>Gammaproteobacteria</taxon>
        <taxon>Enterobacterales</taxon>
        <taxon>Morganellaceae</taxon>
        <taxon>Morganella</taxon>
    </lineage>
</organism>
<dbReference type="EC" id="3.5.1.28" evidence="2"/>
<accession>A0A5M9RCI4</accession>
<evidence type="ECO:0000256" key="1">
    <source>
        <dbReference type="ARBA" id="ARBA00001561"/>
    </source>
</evidence>
<evidence type="ECO:0000256" key="2">
    <source>
        <dbReference type="ARBA" id="ARBA00011901"/>
    </source>
</evidence>
<dbReference type="InterPro" id="IPR002502">
    <property type="entry name" value="Amidase_domain"/>
</dbReference>
<dbReference type="PANTHER" id="PTHR30417">
    <property type="entry name" value="N-ACETYLMURAMOYL-L-ALANINE AMIDASE AMID"/>
    <property type="match status" value="1"/>
</dbReference>
<dbReference type="SUPFAM" id="SSF55846">
    <property type="entry name" value="N-acetylmuramoyl-L-alanine amidase-like"/>
    <property type="match status" value="1"/>
</dbReference>
<keyword evidence="4" id="KW-0961">Cell wall biogenesis/degradation</keyword>
<dbReference type="GO" id="GO:0071555">
    <property type="term" value="P:cell wall organization"/>
    <property type="evidence" value="ECO:0007669"/>
    <property type="project" value="UniProtKB-KW"/>
</dbReference>
<proteinExistence type="predicted"/>
<dbReference type="CDD" id="cd06583">
    <property type="entry name" value="PGRP"/>
    <property type="match status" value="1"/>
</dbReference>
<gene>
    <name evidence="6" type="ORF">F4V73_08950</name>
</gene>
<dbReference type="InterPro" id="IPR036505">
    <property type="entry name" value="Amidase/PGRP_sf"/>
</dbReference>
<feature type="domain" description="N-acetylmuramoyl-L-alanine amidase" evidence="5">
    <location>
        <begin position="44"/>
        <end position="195"/>
    </location>
</feature>
<dbReference type="PANTHER" id="PTHR30417:SF1">
    <property type="entry name" value="N-ACETYLMURAMOYL-L-ALANINE AMIDASE AMID"/>
    <property type="match status" value="1"/>
</dbReference>
<dbReference type="Pfam" id="PF01510">
    <property type="entry name" value="Amidase_2"/>
    <property type="match status" value="1"/>
</dbReference>
<dbReference type="GO" id="GO:0008745">
    <property type="term" value="F:N-acetylmuramoyl-L-alanine amidase activity"/>
    <property type="evidence" value="ECO:0007669"/>
    <property type="project" value="UniProtKB-EC"/>
</dbReference>
<dbReference type="EMBL" id="VXKB01000001">
    <property type="protein sequence ID" value="KAA8717932.1"/>
    <property type="molecule type" value="Genomic_DNA"/>
</dbReference>
<dbReference type="OrthoDB" id="1676884at2"/>
<dbReference type="Proteomes" id="UP000322181">
    <property type="component" value="Unassembled WGS sequence"/>
</dbReference>
<evidence type="ECO:0000313" key="7">
    <source>
        <dbReference type="Proteomes" id="UP000322181"/>
    </source>
</evidence>
<keyword evidence="3" id="KW-0378">Hydrolase</keyword>
<evidence type="ECO:0000313" key="6">
    <source>
        <dbReference type="EMBL" id="KAA8717932.1"/>
    </source>
</evidence>
<name>A0A5M9RCI4_9GAMM</name>
<dbReference type="Gene3D" id="3.40.80.10">
    <property type="entry name" value="Peptidoglycan recognition protein-like"/>
    <property type="match status" value="1"/>
</dbReference>
<evidence type="ECO:0000259" key="5">
    <source>
        <dbReference type="Pfam" id="PF01510"/>
    </source>
</evidence>
<dbReference type="GO" id="GO:0009253">
    <property type="term" value="P:peptidoglycan catabolic process"/>
    <property type="evidence" value="ECO:0007669"/>
    <property type="project" value="InterPro"/>
</dbReference>
<sequence>MHLLSPSESNKKETDLLPPIPPSSDIIIKKEIITNLEKGNMPVVHAIILHRTDGYSLSAAINSFRQSGIGTHFIIDKDGTIKQTANTNKYAYHIGKIRARCMEEGTCSAEEAKKIKGFGWAPTKIHNNEKVKKYPARYPLNTDSLGIEVVAKYNATTKTWDPATPQQKTAINYLVKELQATFNLTDKDIFEHDKISYKTAGEGAGLYVAG</sequence>
<evidence type="ECO:0000256" key="3">
    <source>
        <dbReference type="ARBA" id="ARBA00022801"/>
    </source>
</evidence>
<dbReference type="AlphaFoldDB" id="A0A5M9RCI4"/>
<dbReference type="GO" id="GO:0009254">
    <property type="term" value="P:peptidoglycan turnover"/>
    <property type="evidence" value="ECO:0007669"/>
    <property type="project" value="TreeGrafter"/>
</dbReference>